<dbReference type="InterPro" id="IPR036915">
    <property type="entry name" value="Cyclin-like_sf"/>
</dbReference>
<dbReference type="AlphaFoldDB" id="A0A3L6RUY2"/>
<evidence type="ECO:0000256" key="4">
    <source>
        <dbReference type="ARBA" id="ARBA00061204"/>
    </source>
</evidence>
<dbReference type="OrthoDB" id="767661at2759"/>
<evidence type="ECO:0000256" key="3">
    <source>
        <dbReference type="ARBA" id="ARBA00023127"/>
    </source>
</evidence>
<dbReference type="InterPro" id="IPR013763">
    <property type="entry name" value="Cyclin-like_dom"/>
</dbReference>
<dbReference type="InterPro" id="IPR011990">
    <property type="entry name" value="TPR-like_helical_dom_sf"/>
</dbReference>
<dbReference type="Pfam" id="PF23276">
    <property type="entry name" value="TPR_24"/>
    <property type="match status" value="1"/>
</dbReference>
<dbReference type="STRING" id="4540.A0A3L6RUY2"/>
<dbReference type="NCBIfam" id="TIGR00756">
    <property type="entry name" value="PPR"/>
    <property type="match status" value="1"/>
</dbReference>
<evidence type="ECO:0000256" key="7">
    <source>
        <dbReference type="SAM" id="MobiDB-lite"/>
    </source>
</evidence>
<evidence type="ECO:0000256" key="5">
    <source>
        <dbReference type="PROSITE-ProRule" id="PRU00708"/>
    </source>
</evidence>
<dbReference type="InterPro" id="IPR002885">
    <property type="entry name" value="PPR_rpt"/>
</dbReference>
<dbReference type="Pfam" id="PF00134">
    <property type="entry name" value="Cyclin_N"/>
    <property type="match status" value="1"/>
</dbReference>
<comment type="similarity">
    <text evidence="4">Belongs to the cyclin family. Cyclin T subfamily.</text>
</comment>
<dbReference type="SMART" id="SM00385">
    <property type="entry name" value="CYCLIN"/>
    <property type="match status" value="2"/>
</dbReference>
<dbReference type="PANTHER" id="PTHR47262">
    <property type="entry name" value="OS02G0132600 PROTEIN"/>
    <property type="match status" value="1"/>
</dbReference>
<dbReference type="PROSITE" id="PS51375">
    <property type="entry name" value="PPR"/>
    <property type="match status" value="1"/>
</dbReference>
<gene>
    <name evidence="9" type="ORF">C2845_PM11G13800</name>
</gene>
<dbReference type="Gene3D" id="1.10.472.10">
    <property type="entry name" value="Cyclin-like"/>
    <property type="match status" value="2"/>
</dbReference>
<dbReference type="EMBL" id="PQIB02000007">
    <property type="protein sequence ID" value="RLN09609.1"/>
    <property type="molecule type" value="Genomic_DNA"/>
</dbReference>
<reference evidence="10" key="1">
    <citation type="journal article" date="2019" name="Nat. Commun.">
        <title>The genome of broomcorn millet.</title>
        <authorList>
            <person name="Zou C."/>
            <person name="Miki D."/>
            <person name="Li D."/>
            <person name="Tang Q."/>
            <person name="Xiao L."/>
            <person name="Rajput S."/>
            <person name="Deng P."/>
            <person name="Jia W."/>
            <person name="Huang R."/>
            <person name="Zhang M."/>
            <person name="Sun Y."/>
            <person name="Hu J."/>
            <person name="Fu X."/>
            <person name="Schnable P.S."/>
            <person name="Li F."/>
            <person name="Zhang H."/>
            <person name="Feng B."/>
            <person name="Zhu X."/>
            <person name="Liu R."/>
            <person name="Schnable J.C."/>
            <person name="Zhu J.-K."/>
            <person name="Zhang H."/>
        </authorList>
    </citation>
    <scope>NUCLEOTIDE SEQUENCE [LARGE SCALE GENOMIC DNA]</scope>
</reference>
<evidence type="ECO:0000256" key="1">
    <source>
        <dbReference type="ARBA" id="ARBA00022737"/>
    </source>
</evidence>
<evidence type="ECO:0000256" key="2">
    <source>
        <dbReference type="ARBA" id="ARBA00022946"/>
    </source>
</evidence>
<keyword evidence="1" id="KW-0677">Repeat</keyword>
<keyword evidence="3 6" id="KW-0195">Cyclin</keyword>
<proteinExistence type="inferred from homology"/>
<feature type="domain" description="Cyclin-like" evidence="8">
    <location>
        <begin position="47"/>
        <end position="149"/>
    </location>
</feature>
<feature type="domain" description="Cyclin-like" evidence="8">
    <location>
        <begin position="162"/>
        <end position="401"/>
    </location>
</feature>
<dbReference type="InterPro" id="IPR057027">
    <property type="entry name" value="TPR_mt"/>
</dbReference>
<name>A0A3L6RUY2_PANMI</name>
<sequence>MGAAREEGGERFRSWYLSREEIERDSPSRRDGVGAAKEAELRATYCSFIRDVCIRLQLPQITIATAILLCHRFYLRQSHAKNEWQTVATVSIFLASKIEDTPCSLKSVVIVAYETMYRKNTDAAKRIHQEEVLAKQKSLILVGETLLLSTIRFDFNIPHPYELLKLALKNLGISKKEVRQGAMSIINDTLPTTLVVQFKPHFIAAGSLFLAAKFHNFILPSKNGRVWWNEFDVAPKQLQALGKGGVWNSDPFGSSPTPTAQLHNTEPLPRSRPPESAAASRTGGGVFSDRRTGTHVETPPGDDQAGRLQAGHPRRRRRSQACDLRRRLSASKGEIRLALDVADSMCKSGSNAPVESFHPIIDACEQTGELHMARPMYELIRHHNLKLKSETFRSMISLFVKMKDFEGAYNILTDAEESGEISTVSLYNVIMLGYYREKNYNGAQMVMSQMQIAGIKPDSETFSYLIVNCESEENIAKYHDQLRQDGIQMTKHIYTALINAYTRLGNFDMAKQVLLDKEIPRKLLSDIKSALVGALASNGQVLDALRMYDDIKQSGGSLEPKAAIALIDHIRTEGELDRMHQLLDELNDSSSWFDGCGRAVLYCVQHNYPDAAIDLLKQLKEKDEMSTYMVVDQVFCQIWEMDITNLNLGMVLLHAVKELGLNVSRTSLDFLLSACVKSKNSQRAQQIWSEYESAGLSRNVLTSLRMYQAILSSGGRKAAEKLLKKISKKDEHVRYIIGACHTTYCSKDLKPSATIRFGSKNRASSKQIAANEGTEG</sequence>
<dbReference type="Gene3D" id="1.25.40.10">
    <property type="entry name" value="Tetratricopeptide repeat domain"/>
    <property type="match status" value="2"/>
</dbReference>
<dbReference type="FunFam" id="1.10.472.10:FF:000081">
    <property type="entry name" value="Cyclin family protein"/>
    <property type="match status" value="1"/>
</dbReference>
<dbReference type="InterPro" id="IPR006671">
    <property type="entry name" value="Cyclin_N"/>
</dbReference>
<feature type="compositionally biased region" description="Polar residues" evidence="7">
    <location>
        <begin position="251"/>
        <end position="264"/>
    </location>
</feature>
<dbReference type="Proteomes" id="UP000275267">
    <property type="component" value="Unassembled WGS sequence"/>
</dbReference>
<evidence type="ECO:0000259" key="8">
    <source>
        <dbReference type="SMART" id="SM00385"/>
    </source>
</evidence>
<evidence type="ECO:0000313" key="9">
    <source>
        <dbReference type="EMBL" id="RLN09609.1"/>
    </source>
</evidence>
<keyword evidence="10" id="KW-1185">Reference proteome</keyword>
<accession>A0A3L6RUY2</accession>
<feature type="repeat" description="PPR" evidence="5">
    <location>
        <begin position="423"/>
        <end position="457"/>
    </location>
</feature>
<dbReference type="SUPFAM" id="SSF47954">
    <property type="entry name" value="Cyclin-like"/>
    <property type="match status" value="2"/>
</dbReference>
<feature type="region of interest" description="Disordered" evidence="7">
    <location>
        <begin position="245"/>
        <end position="322"/>
    </location>
</feature>
<keyword evidence="2" id="KW-0809">Transit peptide</keyword>
<dbReference type="Pfam" id="PF01535">
    <property type="entry name" value="PPR"/>
    <property type="match status" value="2"/>
</dbReference>
<evidence type="ECO:0000313" key="10">
    <source>
        <dbReference type="Proteomes" id="UP000275267"/>
    </source>
</evidence>
<dbReference type="PANTHER" id="PTHR47262:SF1">
    <property type="entry name" value="OS02G0132600 PROTEIN"/>
    <property type="match status" value="1"/>
</dbReference>
<protein>
    <submittedName>
        <fullName evidence="9">Pentatricopeptide repeat-containing protein</fullName>
    </submittedName>
</protein>
<organism evidence="9 10">
    <name type="scientific">Panicum miliaceum</name>
    <name type="common">Proso millet</name>
    <name type="synonym">Broomcorn millet</name>
    <dbReference type="NCBI Taxonomy" id="4540"/>
    <lineage>
        <taxon>Eukaryota</taxon>
        <taxon>Viridiplantae</taxon>
        <taxon>Streptophyta</taxon>
        <taxon>Embryophyta</taxon>
        <taxon>Tracheophyta</taxon>
        <taxon>Spermatophyta</taxon>
        <taxon>Magnoliopsida</taxon>
        <taxon>Liliopsida</taxon>
        <taxon>Poales</taxon>
        <taxon>Poaceae</taxon>
        <taxon>PACMAD clade</taxon>
        <taxon>Panicoideae</taxon>
        <taxon>Panicodae</taxon>
        <taxon>Paniceae</taxon>
        <taxon>Panicinae</taxon>
        <taxon>Panicum</taxon>
        <taxon>Panicum sect. Panicum</taxon>
    </lineage>
</organism>
<evidence type="ECO:0000256" key="6">
    <source>
        <dbReference type="RuleBase" id="RU000383"/>
    </source>
</evidence>
<comment type="caution">
    <text evidence="9">The sequence shown here is derived from an EMBL/GenBank/DDBJ whole genome shotgun (WGS) entry which is preliminary data.</text>
</comment>